<accession>A0A166ATG5</accession>
<sequence>MSFRPFFTYKRLVINLLDGAASTPSSSLLLVFDSAGIDMVLDNNDDLYGDSQIATKTARGDINITTRVQIATVGAAPFFQRTAVLHAVTNAICVLELDGTSRQKIQGGNLPRAKIRAKIRWKDMFPMGDKQGHPFKLAVLAKDIRRVALANVDAGSAGPIPSQSLGSTYNTLFTLLLMSFSNTAASLIALIKRVLQAICLPRHNRLRGLSSLQPRWDQLQQHCTTDVRNNELKDGLNALRGICLRSGDRGCADGCYGVVGKMGDTTNPADFVPTV</sequence>
<protein>
    <submittedName>
        <fullName evidence="1">Uncharacterized protein</fullName>
    </submittedName>
</protein>
<dbReference type="AlphaFoldDB" id="A0A166ATG5"/>
<name>A0A166ATG5_9AGAM</name>
<keyword evidence="2" id="KW-1185">Reference proteome</keyword>
<dbReference type="Proteomes" id="UP000076532">
    <property type="component" value="Unassembled WGS sequence"/>
</dbReference>
<reference evidence="1 2" key="1">
    <citation type="journal article" date="2016" name="Mol. Biol. Evol.">
        <title>Comparative Genomics of Early-Diverging Mushroom-Forming Fungi Provides Insights into the Origins of Lignocellulose Decay Capabilities.</title>
        <authorList>
            <person name="Nagy L.G."/>
            <person name="Riley R."/>
            <person name="Tritt A."/>
            <person name="Adam C."/>
            <person name="Daum C."/>
            <person name="Floudas D."/>
            <person name="Sun H."/>
            <person name="Yadav J.S."/>
            <person name="Pangilinan J."/>
            <person name="Larsson K.H."/>
            <person name="Matsuura K."/>
            <person name="Barry K."/>
            <person name="Labutti K."/>
            <person name="Kuo R."/>
            <person name="Ohm R.A."/>
            <person name="Bhattacharya S.S."/>
            <person name="Shirouzu T."/>
            <person name="Yoshinaga Y."/>
            <person name="Martin F.M."/>
            <person name="Grigoriev I.V."/>
            <person name="Hibbett D.S."/>
        </authorList>
    </citation>
    <scope>NUCLEOTIDE SEQUENCE [LARGE SCALE GENOMIC DNA]</scope>
    <source>
        <strain evidence="1 2">CBS 109695</strain>
    </source>
</reference>
<evidence type="ECO:0000313" key="2">
    <source>
        <dbReference type="Proteomes" id="UP000076532"/>
    </source>
</evidence>
<organism evidence="1 2">
    <name type="scientific">Athelia psychrophila</name>
    <dbReference type="NCBI Taxonomy" id="1759441"/>
    <lineage>
        <taxon>Eukaryota</taxon>
        <taxon>Fungi</taxon>
        <taxon>Dikarya</taxon>
        <taxon>Basidiomycota</taxon>
        <taxon>Agaricomycotina</taxon>
        <taxon>Agaricomycetes</taxon>
        <taxon>Agaricomycetidae</taxon>
        <taxon>Atheliales</taxon>
        <taxon>Atheliaceae</taxon>
        <taxon>Athelia</taxon>
    </lineage>
</organism>
<dbReference type="STRING" id="436010.A0A166ATG5"/>
<dbReference type="OrthoDB" id="6109at2759"/>
<evidence type="ECO:0000313" key="1">
    <source>
        <dbReference type="EMBL" id="KZP11940.1"/>
    </source>
</evidence>
<gene>
    <name evidence="1" type="ORF">FIBSPDRAFT_961874</name>
</gene>
<dbReference type="EMBL" id="KV417655">
    <property type="protein sequence ID" value="KZP11940.1"/>
    <property type="molecule type" value="Genomic_DNA"/>
</dbReference>
<proteinExistence type="predicted"/>